<dbReference type="Proteomes" id="UP000030826">
    <property type="component" value="Unassembled WGS sequence"/>
</dbReference>
<dbReference type="AlphaFoldDB" id="A0A0B1QBA3"/>
<proteinExistence type="predicted"/>
<dbReference type="RefSeq" id="WP_039189709.1">
    <property type="nucleotide sequence ID" value="NZ_JRFJ01000001.1"/>
</dbReference>
<dbReference type="OrthoDB" id="7907757at2"/>
<comment type="caution">
    <text evidence="1">The sequence shown here is derived from an EMBL/GenBank/DDBJ whole genome shotgun (WGS) entry which is preliminary data.</text>
</comment>
<evidence type="ECO:0000313" key="2">
    <source>
        <dbReference type="Proteomes" id="UP000030826"/>
    </source>
</evidence>
<dbReference type="EMBL" id="JRFJ01000001">
    <property type="protein sequence ID" value="KHJ56212.1"/>
    <property type="molecule type" value="Genomic_DNA"/>
</dbReference>
<reference evidence="1 2" key="1">
    <citation type="submission" date="2014-09" db="EMBL/GenBank/DDBJ databases">
        <title>Isolation and characterization of Aurantimonas altamirensis ON-56566 from clinical sample following a dog bite.</title>
        <authorList>
            <person name="Eshaghi A."/>
            <person name="Li A."/>
            <person name="Shahinas D."/>
            <person name="Bahn P."/>
            <person name="Kus J.V."/>
            <person name="Patel S.N."/>
        </authorList>
    </citation>
    <scope>NUCLEOTIDE SEQUENCE [LARGE SCALE GENOMIC DNA]</scope>
    <source>
        <strain evidence="1 2">ON-56566</strain>
    </source>
</reference>
<gene>
    <name evidence="1" type="ORF">LA66_06405</name>
</gene>
<organism evidence="1 2">
    <name type="scientific">Aureimonas altamirensis</name>
    <dbReference type="NCBI Taxonomy" id="370622"/>
    <lineage>
        <taxon>Bacteria</taxon>
        <taxon>Pseudomonadati</taxon>
        <taxon>Pseudomonadota</taxon>
        <taxon>Alphaproteobacteria</taxon>
        <taxon>Hyphomicrobiales</taxon>
        <taxon>Aurantimonadaceae</taxon>
        <taxon>Aureimonas</taxon>
    </lineage>
</organism>
<sequence>MLTTQTHRPTPVSPRLVFTSRRIASAEGRRIPSRLQVAGGRGLQMDEMVSLLGRRGSFFEVAAPERH</sequence>
<evidence type="ECO:0000313" key="1">
    <source>
        <dbReference type="EMBL" id="KHJ56212.1"/>
    </source>
</evidence>
<name>A0A0B1QBA3_9HYPH</name>
<accession>A0A0B1QBA3</accession>
<protein>
    <submittedName>
        <fullName evidence="1">Uncharacterized protein</fullName>
    </submittedName>
</protein>